<dbReference type="SUPFAM" id="SSF55681">
    <property type="entry name" value="Class II aaRS and biotin synthetases"/>
    <property type="match status" value="1"/>
</dbReference>
<comment type="caution">
    <text evidence="2">The sequence shown here is derived from an EMBL/GenBank/DDBJ whole genome shotgun (WGS) entry which is preliminary data.</text>
</comment>
<feature type="non-terminal residue" evidence="2">
    <location>
        <position position="92"/>
    </location>
</feature>
<dbReference type="Pfam" id="PF17759">
    <property type="entry name" value="tRNA_synthFbeta"/>
    <property type="match status" value="1"/>
</dbReference>
<keyword evidence="2" id="KW-0436">Ligase</keyword>
<name>A0A7W2IVU8_9VIBR</name>
<feature type="domain" description="Phenylalanyl tRNA synthetase beta chain core" evidence="1">
    <location>
        <begin position="9"/>
        <end position="92"/>
    </location>
</feature>
<dbReference type="GO" id="GO:0016874">
    <property type="term" value="F:ligase activity"/>
    <property type="evidence" value="ECO:0007669"/>
    <property type="project" value="UniProtKB-KW"/>
</dbReference>
<keyword evidence="3" id="KW-1185">Reference proteome</keyword>
<dbReference type="InterPro" id="IPR041616">
    <property type="entry name" value="PheRS_beta_core"/>
</dbReference>
<organism evidence="2 3">
    <name type="scientific">Vibrio marinisediminis</name>
    <dbReference type="NCBI Taxonomy" id="2758441"/>
    <lineage>
        <taxon>Bacteria</taxon>
        <taxon>Pseudomonadati</taxon>
        <taxon>Pseudomonadota</taxon>
        <taxon>Gammaproteobacteria</taxon>
        <taxon>Vibrionales</taxon>
        <taxon>Vibrionaceae</taxon>
        <taxon>Vibrio</taxon>
    </lineage>
</organism>
<feature type="non-terminal residue" evidence="2">
    <location>
        <position position="1"/>
    </location>
</feature>
<dbReference type="Proteomes" id="UP000571701">
    <property type="component" value="Unassembled WGS sequence"/>
</dbReference>
<dbReference type="Gene3D" id="3.30.930.10">
    <property type="entry name" value="Bira Bifunctional Protein, Domain 2"/>
    <property type="match status" value="1"/>
</dbReference>
<protein>
    <submittedName>
        <fullName evidence="2">Phenylalanine--tRNA ligase subunit beta</fullName>
    </submittedName>
</protein>
<dbReference type="EMBL" id="JACFYF010000225">
    <property type="protein sequence ID" value="MBA5764829.1"/>
    <property type="molecule type" value="Genomic_DNA"/>
</dbReference>
<reference evidence="2 3" key="1">
    <citation type="submission" date="2020-07" db="EMBL/GenBank/DDBJ databases">
        <title>Vibrio marinisediminis sp. nov., isolated from marine sediment.</title>
        <authorList>
            <person name="Ji X."/>
        </authorList>
    </citation>
    <scope>NUCLEOTIDE SEQUENCE [LARGE SCALE GENOMIC DNA]</scope>
    <source>
        <strain evidence="2 3">404</strain>
    </source>
</reference>
<accession>A0A7W2IVU8</accession>
<gene>
    <name evidence="2" type="ORF">H2O73_20995</name>
</gene>
<proteinExistence type="predicted"/>
<evidence type="ECO:0000313" key="2">
    <source>
        <dbReference type="EMBL" id="MBA5764829.1"/>
    </source>
</evidence>
<evidence type="ECO:0000313" key="3">
    <source>
        <dbReference type="Proteomes" id="UP000571701"/>
    </source>
</evidence>
<dbReference type="AlphaFoldDB" id="A0A7W2IVU8"/>
<dbReference type="InterPro" id="IPR045864">
    <property type="entry name" value="aa-tRNA-synth_II/BPL/LPL"/>
</dbReference>
<sequence>NIEFSTKLNASISNTSKFDDHNLQNIIGNQLASQGFYEILNNSLTTPDYVKLDEQLKEEHNVTMLNPLSNDLSVMRQSLLFSGLEALSFNIN</sequence>
<evidence type="ECO:0000259" key="1">
    <source>
        <dbReference type="Pfam" id="PF17759"/>
    </source>
</evidence>